<dbReference type="AlphaFoldDB" id="A0A5K3G683"/>
<protein>
    <submittedName>
        <fullName evidence="1">Uncharacterized protein</fullName>
    </submittedName>
</protein>
<sequence>MTVTVLLGPVSMRRRPTTFCRRLPRMTSANLVRCGHSPHTQRALANPRGHAWRAVEVEHSVNSLGITSAST</sequence>
<name>A0A5K3G683_MESCO</name>
<accession>A0A5K3G683</accession>
<proteinExistence type="predicted"/>
<evidence type="ECO:0000313" key="1">
    <source>
        <dbReference type="WBParaSite" id="MCU_013868-RA"/>
    </source>
</evidence>
<organism evidence="1">
    <name type="scientific">Mesocestoides corti</name>
    <name type="common">Flatworm</name>
    <dbReference type="NCBI Taxonomy" id="53468"/>
    <lineage>
        <taxon>Eukaryota</taxon>
        <taxon>Metazoa</taxon>
        <taxon>Spiralia</taxon>
        <taxon>Lophotrochozoa</taxon>
        <taxon>Platyhelminthes</taxon>
        <taxon>Cestoda</taxon>
        <taxon>Eucestoda</taxon>
        <taxon>Cyclophyllidea</taxon>
        <taxon>Mesocestoididae</taxon>
        <taxon>Mesocestoides</taxon>
    </lineage>
</organism>
<dbReference type="WBParaSite" id="MCU_013868-RA">
    <property type="protein sequence ID" value="MCU_013868-RA"/>
    <property type="gene ID" value="MCU_013868"/>
</dbReference>
<reference evidence="1" key="1">
    <citation type="submission" date="2019-11" db="UniProtKB">
        <authorList>
            <consortium name="WormBaseParasite"/>
        </authorList>
    </citation>
    <scope>IDENTIFICATION</scope>
</reference>